<sequence length="287" mass="34580">MRAKFEEKTYESYFNNELDKRSEIYFPLGQVQEGSLGFDSSSFSRNRRLWRKLGHPFWFRPHFHGLELRDIAYEMEQYLGVELDNVPEMKANLLFQYKRPEYITVSTGKEWSYWNEPYFRYNIYKEQQNLLMHIHNTFNSKVYVIYASPSTTDVNELVKVRKDILNYSNFKNAADLQGHKRNTYTQAGTHSVACSKPQKIENINILRFLENIKVDDNDKTENVNNREFIVQFSSKMREIVSEYPYLSESFNELNEYYSKIEQYRLFYSFLIMNNYRQLTGNQWLIKI</sequence>
<dbReference type="STRING" id="1317122.ATO12_23605"/>
<accession>A0A023BRH6</accession>
<evidence type="ECO:0000313" key="2">
    <source>
        <dbReference type="Proteomes" id="UP000023541"/>
    </source>
</evidence>
<evidence type="ECO:0000313" key="1">
    <source>
        <dbReference type="EMBL" id="EZH72438.1"/>
    </source>
</evidence>
<dbReference type="EMBL" id="AQRA01000008">
    <property type="protein sequence ID" value="EZH72438.1"/>
    <property type="molecule type" value="Genomic_DNA"/>
</dbReference>
<name>A0A023BRH6_9FLAO</name>
<organism evidence="1 2">
    <name type="scientific">Aquimarina atlantica</name>
    <dbReference type="NCBI Taxonomy" id="1317122"/>
    <lineage>
        <taxon>Bacteria</taxon>
        <taxon>Pseudomonadati</taxon>
        <taxon>Bacteroidota</taxon>
        <taxon>Flavobacteriia</taxon>
        <taxon>Flavobacteriales</taxon>
        <taxon>Flavobacteriaceae</taxon>
        <taxon>Aquimarina</taxon>
    </lineage>
</organism>
<reference evidence="1 2" key="1">
    <citation type="submission" date="2014-04" db="EMBL/GenBank/DDBJ databases">
        <title>Aquimarina sp. 22II-S11-z7 Genome Sequencing.</title>
        <authorList>
            <person name="Lai Q."/>
        </authorList>
    </citation>
    <scope>NUCLEOTIDE SEQUENCE [LARGE SCALE GENOMIC DNA]</scope>
    <source>
        <strain evidence="1 2">22II-S11-z7</strain>
    </source>
</reference>
<keyword evidence="2" id="KW-1185">Reference proteome</keyword>
<gene>
    <name evidence="1" type="ORF">ATO12_23605</name>
</gene>
<dbReference type="AlphaFoldDB" id="A0A023BRH6"/>
<dbReference type="Proteomes" id="UP000023541">
    <property type="component" value="Unassembled WGS sequence"/>
</dbReference>
<dbReference type="eggNOG" id="ENOG5032YQF">
    <property type="taxonomic scope" value="Bacteria"/>
</dbReference>
<protein>
    <submittedName>
        <fullName evidence="1">Uncharacterized protein</fullName>
    </submittedName>
</protein>
<proteinExistence type="predicted"/>
<dbReference type="RefSeq" id="WP_034244986.1">
    <property type="nucleotide sequence ID" value="NZ_AQRA01000008.1"/>
</dbReference>
<dbReference type="OrthoDB" id="7056101at2"/>
<comment type="caution">
    <text evidence="1">The sequence shown here is derived from an EMBL/GenBank/DDBJ whole genome shotgun (WGS) entry which is preliminary data.</text>
</comment>